<organism evidence="2 3">
    <name type="scientific">Gossypium barbadense</name>
    <name type="common">Sea Island cotton</name>
    <name type="synonym">Hibiscus barbadensis</name>
    <dbReference type="NCBI Taxonomy" id="3634"/>
    <lineage>
        <taxon>Eukaryota</taxon>
        <taxon>Viridiplantae</taxon>
        <taxon>Streptophyta</taxon>
        <taxon>Embryophyta</taxon>
        <taxon>Tracheophyta</taxon>
        <taxon>Spermatophyta</taxon>
        <taxon>Magnoliopsida</taxon>
        <taxon>eudicotyledons</taxon>
        <taxon>Gunneridae</taxon>
        <taxon>Pentapetalae</taxon>
        <taxon>rosids</taxon>
        <taxon>malvids</taxon>
        <taxon>Malvales</taxon>
        <taxon>Malvaceae</taxon>
        <taxon>Malvoideae</taxon>
        <taxon>Gossypium</taxon>
    </lineage>
</organism>
<gene>
    <name evidence="2" type="ORF">GOBAR_AA08148</name>
</gene>
<reference evidence="2 3" key="1">
    <citation type="submission" date="2015-01" db="EMBL/GenBank/DDBJ databases">
        <title>Genome of allotetraploid Gossypium barbadense reveals genomic plasticity and fiber elongation in cotton evolution.</title>
        <authorList>
            <person name="Chen X."/>
            <person name="Liu X."/>
            <person name="Zhao B."/>
            <person name="Zheng H."/>
            <person name="Hu Y."/>
            <person name="Lu G."/>
            <person name="Yang C."/>
            <person name="Chen J."/>
            <person name="Shan C."/>
            <person name="Zhang L."/>
            <person name="Zhou Y."/>
            <person name="Wang L."/>
            <person name="Guo W."/>
            <person name="Bai Y."/>
            <person name="Ruan J."/>
            <person name="Shangguan X."/>
            <person name="Mao Y."/>
            <person name="Jiang J."/>
            <person name="Zhu Y."/>
            <person name="Lei J."/>
            <person name="Kang H."/>
            <person name="Chen S."/>
            <person name="He X."/>
            <person name="Wang R."/>
            <person name="Wang Y."/>
            <person name="Chen J."/>
            <person name="Wang L."/>
            <person name="Yu S."/>
            <person name="Wang B."/>
            <person name="Wei J."/>
            <person name="Song S."/>
            <person name="Lu X."/>
            <person name="Gao Z."/>
            <person name="Gu W."/>
            <person name="Deng X."/>
            <person name="Ma D."/>
            <person name="Wang S."/>
            <person name="Liang W."/>
            <person name="Fang L."/>
            <person name="Cai C."/>
            <person name="Zhu X."/>
            <person name="Zhou B."/>
            <person name="Zhang Y."/>
            <person name="Chen Z."/>
            <person name="Xu S."/>
            <person name="Zhu R."/>
            <person name="Wang S."/>
            <person name="Zhang T."/>
            <person name="Zhao G."/>
        </authorList>
    </citation>
    <scope>NUCLEOTIDE SEQUENCE [LARGE SCALE GENOMIC DNA]</scope>
    <source>
        <strain evidence="3">cv. Xinhai21</strain>
        <tissue evidence="2">Leaf</tissue>
    </source>
</reference>
<dbReference type="PANTHER" id="PTHR12162:SF0">
    <property type="entry name" value="NIBRIN"/>
    <property type="match status" value="1"/>
</dbReference>
<evidence type="ECO:0000313" key="2">
    <source>
        <dbReference type="EMBL" id="PPS12481.1"/>
    </source>
</evidence>
<dbReference type="InterPro" id="IPR040227">
    <property type="entry name" value="Nibrin-rel"/>
</dbReference>
<evidence type="ECO:0000313" key="3">
    <source>
        <dbReference type="Proteomes" id="UP000239757"/>
    </source>
</evidence>
<dbReference type="GO" id="GO:0003684">
    <property type="term" value="F:damaged DNA binding"/>
    <property type="evidence" value="ECO:0007669"/>
    <property type="project" value="TreeGrafter"/>
</dbReference>
<dbReference type="EMBL" id="KZ663474">
    <property type="protein sequence ID" value="PPS12481.1"/>
    <property type="molecule type" value="Genomic_DNA"/>
</dbReference>
<dbReference type="PANTHER" id="PTHR12162">
    <property type="entry name" value="NIBRIN-RELATED"/>
    <property type="match status" value="1"/>
</dbReference>
<protein>
    <submittedName>
        <fullName evidence="2">Uncharacterized protein</fullName>
    </submittedName>
</protein>
<name>A0A2P5YAB5_GOSBA</name>
<accession>A0A2P5YAB5</accession>
<feature type="region of interest" description="Disordered" evidence="1">
    <location>
        <begin position="82"/>
        <end position="110"/>
    </location>
</feature>
<dbReference type="GO" id="GO:0030870">
    <property type="term" value="C:Mre11 complex"/>
    <property type="evidence" value="ECO:0007669"/>
    <property type="project" value="InterPro"/>
</dbReference>
<dbReference type="OrthoDB" id="552194at2759"/>
<evidence type="ECO:0000256" key="1">
    <source>
        <dbReference type="SAM" id="MobiDB-lite"/>
    </source>
</evidence>
<dbReference type="GO" id="GO:0007095">
    <property type="term" value="P:mitotic G2 DNA damage checkpoint signaling"/>
    <property type="evidence" value="ECO:0007669"/>
    <property type="project" value="InterPro"/>
</dbReference>
<sequence length="110" mass="12262">MHTVGSYKFGDRLQSLLEVSGSRVNYVEEICSSSQASIQSGNSFNNLVPFSKYPYKDYEFGSGDLAESVKEEKKRKKMDAIADDMFNSEKGGRQRGLSGSLRRGLLHTRG</sequence>
<dbReference type="Proteomes" id="UP000239757">
    <property type="component" value="Unassembled WGS sequence"/>
</dbReference>
<dbReference type="GO" id="GO:0000724">
    <property type="term" value="P:double-strand break repair via homologous recombination"/>
    <property type="evidence" value="ECO:0007669"/>
    <property type="project" value="TreeGrafter"/>
</dbReference>
<dbReference type="AlphaFoldDB" id="A0A2P5YAB5"/>
<proteinExistence type="predicted"/>